<reference evidence="9" key="1">
    <citation type="submission" date="2025-08" db="UniProtKB">
        <authorList>
            <consortium name="RefSeq"/>
        </authorList>
    </citation>
    <scope>IDENTIFICATION</scope>
    <source>
        <strain evidence="9">Wakin</strain>
        <tissue evidence="9">Muscle</tissue>
    </source>
</reference>
<dbReference type="AlphaFoldDB" id="A0A6P6PLB6"/>
<dbReference type="InterPro" id="IPR012340">
    <property type="entry name" value="NA-bd_OB-fold"/>
</dbReference>
<gene>
    <name evidence="9" type="primary">LOC113100848</name>
</gene>
<dbReference type="PANTHER" id="PTHR13356">
    <property type="entry name" value="OB FOLD NUCLEIC ACID BINDING PROTEIN-RELATED"/>
    <property type="match status" value="1"/>
</dbReference>
<dbReference type="GO" id="GO:0070876">
    <property type="term" value="C:SOSS complex"/>
    <property type="evidence" value="ECO:0007669"/>
    <property type="project" value="TreeGrafter"/>
</dbReference>
<dbReference type="GeneID" id="113100848"/>
<dbReference type="KEGG" id="caua:113100848"/>
<evidence type="ECO:0000259" key="7">
    <source>
        <dbReference type="Pfam" id="PF21473"/>
    </source>
</evidence>
<comment type="subcellular location">
    <subcellularLocation>
        <location evidence="1">Nucleus</location>
    </subcellularLocation>
</comment>
<dbReference type="Proteomes" id="UP000515129">
    <property type="component" value="Unplaced"/>
</dbReference>
<dbReference type="InterPro" id="IPR048970">
    <property type="entry name" value="OB_Ssb-like"/>
</dbReference>
<organism evidence="8 9">
    <name type="scientific">Carassius auratus</name>
    <name type="common">Goldfish</name>
    <dbReference type="NCBI Taxonomy" id="7957"/>
    <lineage>
        <taxon>Eukaryota</taxon>
        <taxon>Metazoa</taxon>
        <taxon>Chordata</taxon>
        <taxon>Craniata</taxon>
        <taxon>Vertebrata</taxon>
        <taxon>Euteleostomi</taxon>
        <taxon>Actinopterygii</taxon>
        <taxon>Neopterygii</taxon>
        <taxon>Teleostei</taxon>
        <taxon>Ostariophysi</taxon>
        <taxon>Cypriniformes</taxon>
        <taxon>Cyprinidae</taxon>
        <taxon>Cyprininae</taxon>
        <taxon>Carassius</taxon>
    </lineage>
</organism>
<dbReference type="GO" id="GO:0044818">
    <property type="term" value="P:mitotic G2/M transition checkpoint"/>
    <property type="evidence" value="ECO:0007669"/>
    <property type="project" value="TreeGrafter"/>
</dbReference>
<dbReference type="OrthoDB" id="8959871at2759"/>
<dbReference type="Pfam" id="PF21473">
    <property type="entry name" value="OB_Ssb-like"/>
    <property type="match status" value="1"/>
</dbReference>
<keyword evidence="5" id="KW-0539">Nucleus</keyword>
<evidence type="ECO:0000256" key="2">
    <source>
        <dbReference type="ARBA" id="ARBA00022763"/>
    </source>
</evidence>
<dbReference type="PANTHER" id="PTHR13356:SF3">
    <property type="entry name" value="SOSS COMPLEX SUBUNIT B1"/>
    <property type="match status" value="1"/>
</dbReference>
<evidence type="ECO:0000256" key="1">
    <source>
        <dbReference type="ARBA" id="ARBA00004123"/>
    </source>
</evidence>
<evidence type="ECO:0000313" key="9">
    <source>
        <dbReference type="RefSeq" id="XP_026121155.1"/>
    </source>
</evidence>
<accession>A0A6P6PLB6</accession>
<feature type="domain" description="Single-stranded DNA binding protein Ssb-like OB fold" evidence="7">
    <location>
        <begin position="138"/>
        <end position="200"/>
    </location>
</feature>
<comment type="similarity">
    <text evidence="6">Belongs to the SOSS-B family. SOSS-B1 subfamily.</text>
</comment>
<evidence type="ECO:0000256" key="6">
    <source>
        <dbReference type="ARBA" id="ARBA00038163"/>
    </source>
</evidence>
<keyword evidence="8" id="KW-1185">Reference proteome</keyword>
<dbReference type="GO" id="GO:0003677">
    <property type="term" value="F:DNA binding"/>
    <property type="evidence" value="ECO:0007669"/>
    <property type="project" value="UniProtKB-KW"/>
</dbReference>
<dbReference type="GO" id="GO:0010212">
    <property type="term" value="P:response to ionizing radiation"/>
    <property type="evidence" value="ECO:0007669"/>
    <property type="project" value="TreeGrafter"/>
</dbReference>
<dbReference type="Gene3D" id="2.40.50.140">
    <property type="entry name" value="Nucleic acid-binding proteins"/>
    <property type="match status" value="1"/>
</dbReference>
<evidence type="ECO:0000256" key="5">
    <source>
        <dbReference type="ARBA" id="ARBA00023242"/>
    </source>
</evidence>
<proteinExistence type="inferred from homology"/>
<dbReference type="InterPro" id="IPR051231">
    <property type="entry name" value="SOSS-B"/>
</dbReference>
<keyword evidence="2" id="KW-0227">DNA damage</keyword>
<keyword evidence="4" id="KW-0234">DNA repair</keyword>
<evidence type="ECO:0000256" key="4">
    <source>
        <dbReference type="ARBA" id="ARBA00023204"/>
    </source>
</evidence>
<keyword evidence="3" id="KW-0238">DNA-binding</keyword>
<dbReference type="GO" id="GO:0000724">
    <property type="term" value="P:double-strand break repair via homologous recombination"/>
    <property type="evidence" value="ECO:0007669"/>
    <property type="project" value="TreeGrafter"/>
</dbReference>
<protein>
    <submittedName>
        <fullName evidence="9">Uncharacterized protein LOC113100848</fullName>
    </submittedName>
</protein>
<name>A0A6P6PLB6_CARAU</name>
<sequence>MEKKTDVNENDPIVGYFHGVSPIKTSRKNTRYFNATVQTARQEYHQAVFFTPEKYNSIVTAQKNKTPVKLNNARKTIGFKDDYDIQCTRETSIDVTTGVDFTYRPPQDTQLNVAEIINMTNHQSILKLLATVCNIDGASTMVTVRDSESEVKSCQVGDQTGTIQLSLWDGQIDLVQLGKTYMFTNLSTRSFNGKTTLTTTRNTTIMHSSTTITLPNTSNTNDFETLTNTLTQTVEGSTITIKKLCPKCHSTQQSINIKENFHRCTTCKILRKQSSYITKCNGALIFKMGEDELSLAIPNSILTKFIHKEKDITFLDAQDIEEYLLTCGP</sequence>
<dbReference type="RefSeq" id="XP_026121155.1">
    <property type="nucleotide sequence ID" value="XM_026265370.1"/>
</dbReference>
<evidence type="ECO:0000256" key="3">
    <source>
        <dbReference type="ARBA" id="ARBA00023125"/>
    </source>
</evidence>
<dbReference type="SUPFAM" id="SSF50249">
    <property type="entry name" value="Nucleic acid-binding proteins"/>
    <property type="match status" value="1"/>
</dbReference>
<feature type="non-terminal residue" evidence="9">
    <location>
        <position position="329"/>
    </location>
</feature>
<evidence type="ECO:0000313" key="8">
    <source>
        <dbReference type="Proteomes" id="UP000515129"/>
    </source>
</evidence>